<dbReference type="EC" id="6.3.4.19" evidence="8"/>
<dbReference type="Pfam" id="PF09179">
    <property type="entry name" value="TilS"/>
    <property type="match status" value="1"/>
</dbReference>
<dbReference type="Proteomes" id="UP000307749">
    <property type="component" value="Unassembled WGS sequence"/>
</dbReference>
<dbReference type="SUPFAM" id="SSF56037">
    <property type="entry name" value="PheT/TilS domain"/>
    <property type="match status" value="1"/>
</dbReference>
<dbReference type="STRING" id="993689.GCA_002077135_01363"/>
<evidence type="ECO:0000313" key="12">
    <source>
        <dbReference type="Proteomes" id="UP000307749"/>
    </source>
</evidence>
<keyword evidence="5 8" id="KW-0547">Nucleotide-binding</keyword>
<comment type="function">
    <text evidence="8">Ligates lysine onto the cytidine present at position 34 of the AUA codon-specific tRNA(Ile) that contains the anticodon CAU, in an ATP-dependent manner. Cytidine is converted to lysidine, thus changing the amino acid specificity of the tRNA from methionine to isoleucine.</text>
</comment>
<evidence type="ECO:0000313" key="11">
    <source>
        <dbReference type="EMBL" id="THD09782.1"/>
    </source>
</evidence>
<evidence type="ECO:0000259" key="10">
    <source>
        <dbReference type="SMART" id="SM00977"/>
    </source>
</evidence>
<comment type="domain">
    <text evidence="8">The N-terminal region contains the highly conserved SGGXDS motif, predicted to be a P-loop motif involved in ATP binding.</text>
</comment>
<dbReference type="GO" id="GO:0005737">
    <property type="term" value="C:cytoplasm"/>
    <property type="evidence" value="ECO:0007669"/>
    <property type="project" value="UniProtKB-SubCell"/>
</dbReference>
<dbReference type="SUPFAM" id="SSF82829">
    <property type="entry name" value="MesJ substrate recognition domain-like"/>
    <property type="match status" value="1"/>
</dbReference>
<evidence type="ECO:0000256" key="5">
    <source>
        <dbReference type="ARBA" id="ARBA00022741"/>
    </source>
</evidence>
<dbReference type="Pfam" id="PF01171">
    <property type="entry name" value="ATP_bind_3"/>
    <property type="match status" value="1"/>
</dbReference>
<evidence type="ECO:0000256" key="9">
    <source>
        <dbReference type="SAM" id="MobiDB-lite"/>
    </source>
</evidence>
<dbReference type="InterPro" id="IPR012796">
    <property type="entry name" value="Lysidine-tRNA-synth_C"/>
</dbReference>
<evidence type="ECO:0000256" key="7">
    <source>
        <dbReference type="ARBA" id="ARBA00048539"/>
    </source>
</evidence>
<feature type="binding site" evidence="8">
    <location>
        <begin position="26"/>
        <end position="31"/>
    </location>
    <ligand>
        <name>ATP</name>
        <dbReference type="ChEBI" id="CHEBI:30616"/>
    </ligand>
</feature>
<keyword evidence="4 8" id="KW-0819">tRNA processing</keyword>
<dbReference type="Gene3D" id="3.40.50.620">
    <property type="entry name" value="HUPs"/>
    <property type="match status" value="1"/>
</dbReference>
<feature type="domain" description="Lysidine-tRNA(Ile) synthetase C-terminal" evidence="10">
    <location>
        <begin position="356"/>
        <end position="430"/>
    </location>
</feature>
<evidence type="ECO:0000256" key="6">
    <source>
        <dbReference type="ARBA" id="ARBA00022840"/>
    </source>
</evidence>
<keyword evidence="3 8" id="KW-0436">Ligase</keyword>
<evidence type="ECO:0000256" key="8">
    <source>
        <dbReference type="HAMAP-Rule" id="MF_01161"/>
    </source>
</evidence>
<evidence type="ECO:0000256" key="2">
    <source>
        <dbReference type="ARBA" id="ARBA00022490"/>
    </source>
</evidence>
<dbReference type="SUPFAM" id="SSF52402">
    <property type="entry name" value="Adenine nucleotide alpha hydrolases-like"/>
    <property type="match status" value="1"/>
</dbReference>
<dbReference type="InterPro" id="IPR014729">
    <property type="entry name" value="Rossmann-like_a/b/a_fold"/>
</dbReference>
<protein>
    <recommendedName>
        <fullName evidence="8">tRNA(Ile)-lysidine synthase</fullName>
        <ecNumber evidence="8">6.3.4.19</ecNumber>
    </recommendedName>
    <alternativeName>
        <fullName evidence="8">tRNA(Ile)-2-lysyl-cytidine synthase</fullName>
    </alternativeName>
    <alternativeName>
        <fullName evidence="8">tRNA(Ile)-lysidine synthetase</fullName>
    </alternativeName>
</protein>
<comment type="catalytic activity">
    <reaction evidence="7 8">
        <text>cytidine(34) in tRNA(Ile2) + L-lysine + ATP = lysidine(34) in tRNA(Ile2) + AMP + diphosphate + H(+)</text>
        <dbReference type="Rhea" id="RHEA:43744"/>
        <dbReference type="Rhea" id="RHEA-COMP:10625"/>
        <dbReference type="Rhea" id="RHEA-COMP:10670"/>
        <dbReference type="ChEBI" id="CHEBI:15378"/>
        <dbReference type="ChEBI" id="CHEBI:30616"/>
        <dbReference type="ChEBI" id="CHEBI:32551"/>
        <dbReference type="ChEBI" id="CHEBI:33019"/>
        <dbReference type="ChEBI" id="CHEBI:82748"/>
        <dbReference type="ChEBI" id="CHEBI:83665"/>
        <dbReference type="ChEBI" id="CHEBI:456215"/>
        <dbReference type="EC" id="6.3.4.19"/>
    </reaction>
</comment>
<dbReference type="NCBIfam" id="TIGR02432">
    <property type="entry name" value="lysidine_TilS_N"/>
    <property type="match status" value="1"/>
</dbReference>
<accession>A0A4S3KLN5</accession>
<keyword evidence="6 8" id="KW-0067">ATP-binding</keyword>
<dbReference type="AlphaFoldDB" id="A0A4S3KLN5"/>
<evidence type="ECO:0000256" key="1">
    <source>
        <dbReference type="ARBA" id="ARBA00004496"/>
    </source>
</evidence>
<dbReference type="PANTHER" id="PTHR43033:SF1">
    <property type="entry name" value="TRNA(ILE)-LYSIDINE SYNTHASE-RELATED"/>
    <property type="match status" value="1"/>
</dbReference>
<name>A0A4S3KLN5_9GAMM</name>
<dbReference type="InterPro" id="IPR012094">
    <property type="entry name" value="tRNA_Ile_lys_synt"/>
</dbReference>
<dbReference type="Pfam" id="PF11734">
    <property type="entry name" value="TilS_C"/>
    <property type="match status" value="1"/>
</dbReference>
<dbReference type="InterPro" id="IPR011063">
    <property type="entry name" value="TilS/TtcA_N"/>
</dbReference>
<feature type="region of interest" description="Disordered" evidence="9">
    <location>
        <begin position="432"/>
        <end position="452"/>
    </location>
</feature>
<dbReference type="HAMAP" id="MF_01161">
    <property type="entry name" value="tRNA_Ile_lys_synt"/>
    <property type="match status" value="1"/>
</dbReference>
<organism evidence="11 12">
    <name type="scientific">Metallibacterium scheffleri</name>
    <dbReference type="NCBI Taxonomy" id="993689"/>
    <lineage>
        <taxon>Bacteria</taxon>
        <taxon>Pseudomonadati</taxon>
        <taxon>Pseudomonadota</taxon>
        <taxon>Gammaproteobacteria</taxon>
        <taxon>Lysobacterales</taxon>
        <taxon>Rhodanobacteraceae</taxon>
        <taxon>Metallibacterium</taxon>
    </lineage>
</organism>
<comment type="subcellular location">
    <subcellularLocation>
        <location evidence="1 8">Cytoplasm</location>
    </subcellularLocation>
</comment>
<sequence>MTRDLRTRLGAALAAAPPGALRVAYSGGPDSSALLHALSLLPAARARDLQALHVDHGLHQDSARWAAHCLAQCACWQVPVTLLRARVDTRTGRGMEAAARSARYAALADRLPAGGLLVLAQHREDQAETVLLKLLRGAGPEGLGGMRDLRTFAGGWLWRPLLEVPRTTLHAHIEAHGLHVIDDPANRDPAHARSFLRQHVMPQLGRHWPAASTALLHVARVQRALADDLAQRSAEALRTLLDAPTQTLDIAAWLALPEVLHAPVLARWLHPLGLDAPGSAQRSALQTMLREAARDRNPQLRYAGSVLRAWRGRLYAEPWSPPPPDEWTLAWDGAPLALAGGASLYLDAAARFNPLLRVRACRVGERVRPAGAAHARDLGSLFQRANVPPWQRARCPLVETAAGEMLALGDIALSAAGQAYFNAHGVRPRWRRSAPLPPAQSMPAIESPPALR</sequence>
<gene>
    <name evidence="8" type="primary">tilS</name>
    <name evidence="11" type="ORF">B1806_10265</name>
</gene>
<dbReference type="PANTHER" id="PTHR43033">
    <property type="entry name" value="TRNA(ILE)-LYSIDINE SYNTHASE-RELATED"/>
    <property type="match status" value="1"/>
</dbReference>
<dbReference type="CDD" id="cd01992">
    <property type="entry name" value="TilS_N"/>
    <property type="match status" value="1"/>
</dbReference>
<comment type="caution">
    <text evidence="11">The sequence shown here is derived from an EMBL/GenBank/DDBJ whole genome shotgun (WGS) entry which is preliminary data.</text>
</comment>
<proteinExistence type="inferred from homology"/>
<dbReference type="GO" id="GO:0032267">
    <property type="term" value="F:tRNA(Ile)-lysidine synthase activity"/>
    <property type="evidence" value="ECO:0007669"/>
    <property type="project" value="UniProtKB-EC"/>
</dbReference>
<comment type="similarity">
    <text evidence="8">Belongs to the tRNA(Ile)-lysidine synthase family.</text>
</comment>
<evidence type="ECO:0000256" key="3">
    <source>
        <dbReference type="ARBA" id="ARBA00022598"/>
    </source>
</evidence>
<dbReference type="SMART" id="SM00977">
    <property type="entry name" value="TilS_C"/>
    <property type="match status" value="1"/>
</dbReference>
<reference evidence="11 12" key="1">
    <citation type="submission" date="2017-02" db="EMBL/GenBank/DDBJ databases">
        <title>Whole genome sequencing of Metallibacterium scheffleri DSM 24874 (T).</title>
        <authorList>
            <person name="Kumar S."/>
            <person name="Patil P."/>
            <person name="Patil P.B."/>
        </authorList>
    </citation>
    <scope>NUCLEOTIDE SEQUENCE [LARGE SCALE GENOMIC DNA]</scope>
    <source>
        <strain evidence="11 12">DSM 24874</strain>
    </source>
</reference>
<dbReference type="InterPro" id="IPR015262">
    <property type="entry name" value="tRNA_Ile_lys_synt_subst-bd"/>
</dbReference>
<dbReference type="GO" id="GO:0006400">
    <property type="term" value="P:tRNA modification"/>
    <property type="evidence" value="ECO:0007669"/>
    <property type="project" value="UniProtKB-UniRule"/>
</dbReference>
<keyword evidence="2 8" id="KW-0963">Cytoplasm</keyword>
<keyword evidence="12" id="KW-1185">Reference proteome</keyword>
<dbReference type="InterPro" id="IPR012795">
    <property type="entry name" value="tRNA_Ile_lys_synt_N"/>
</dbReference>
<evidence type="ECO:0000256" key="4">
    <source>
        <dbReference type="ARBA" id="ARBA00022694"/>
    </source>
</evidence>
<dbReference type="NCBIfam" id="TIGR02433">
    <property type="entry name" value="lysidine_TilS_C"/>
    <property type="match status" value="1"/>
</dbReference>
<dbReference type="OrthoDB" id="9807403at2"/>
<dbReference type="Gene3D" id="1.20.59.20">
    <property type="match status" value="1"/>
</dbReference>
<dbReference type="EMBL" id="MWQO01000036">
    <property type="protein sequence ID" value="THD09782.1"/>
    <property type="molecule type" value="Genomic_DNA"/>
</dbReference>
<dbReference type="GO" id="GO:0005524">
    <property type="term" value="F:ATP binding"/>
    <property type="evidence" value="ECO:0007669"/>
    <property type="project" value="UniProtKB-UniRule"/>
</dbReference>